<dbReference type="InterPro" id="IPR021183">
    <property type="entry name" value="NatA_aux_su"/>
</dbReference>
<evidence type="ECO:0000256" key="1">
    <source>
        <dbReference type="ARBA" id="ARBA00022737"/>
    </source>
</evidence>
<keyword evidence="6" id="KW-1185">Reference proteome</keyword>
<evidence type="ECO:0000256" key="3">
    <source>
        <dbReference type="PROSITE-ProRule" id="PRU00339"/>
    </source>
</evidence>
<dbReference type="PIRSF" id="PIRSF000422">
    <property type="entry name" value="N-terminal-AcTrfase-A_aux_su"/>
    <property type="match status" value="1"/>
</dbReference>
<keyword evidence="1" id="KW-0677">Repeat</keyword>
<evidence type="ECO:0000256" key="4">
    <source>
        <dbReference type="SAM" id="MobiDB-lite"/>
    </source>
</evidence>
<dbReference type="AlphaFoldDB" id="A0A5C3M8A8"/>
<dbReference type="GO" id="GO:0031415">
    <property type="term" value="C:NatA complex"/>
    <property type="evidence" value="ECO:0007669"/>
    <property type="project" value="TreeGrafter"/>
</dbReference>
<feature type="compositionally biased region" description="Basic residues" evidence="4">
    <location>
        <begin position="598"/>
        <end position="607"/>
    </location>
</feature>
<dbReference type="SMART" id="SM00028">
    <property type="entry name" value="TPR"/>
    <property type="match status" value="6"/>
</dbReference>
<dbReference type="Proteomes" id="UP000308652">
    <property type="component" value="Unassembled WGS sequence"/>
</dbReference>
<keyword evidence="5" id="KW-0675">Receptor</keyword>
<feature type="repeat" description="TPR" evidence="3">
    <location>
        <begin position="85"/>
        <end position="118"/>
    </location>
</feature>
<evidence type="ECO:0000313" key="6">
    <source>
        <dbReference type="Proteomes" id="UP000308652"/>
    </source>
</evidence>
<gene>
    <name evidence="5" type="ORF">BDQ12DRAFT_646168</name>
</gene>
<dbReference type="FunFam" id="1.25.40.1040:FF:000003">
    <property type="entry name" value="N-terminal acetyltransferase A, auxiliary subunit"/>
    <property type="match status" value="1"/>
</dbReference>
<keyword evidence="2 3" id="KW-0802">TPR repeat</keyword>
<dbReference type="Pfam" id="PF12569">
    <property type="entry name" value="NatA_aux_su"/>
    <property type="match status" value="1"/>
</dbReference>
<dbReference type="STRING" id="68775.A0A5C3M8A8"/>
<dbReference type="PANTHER" id="PTHR22767">
    <property type="entry name" value="N-TERMINAL ACETYLTRANSFERASE-RELATED"/>
    <property type="match status" value="1"/>
</dbReference>
<evidence type="ECO:0000313" key="5">
    <source>
        <dbReference type="EMBL" id="TFK41639.1"/>
    </source>
</evidence>
<organism evidence="5 6">
    <name type="scientific">Crucibulum laeve</name>
    <dbReference type="NCBI Taxonomy" id="68775"/>
    <lineage>
        <taxon>Eukaryota</taxon>
        <taxon>Fungi</taxon>
        <taxon>Dikarya</taxon>
        <taxon>Basidiomycota</taxon>
        <taxon>Agaricomycotina</taxon>
        <taxon>Agaricomycetes</taxon>
        <taxon>Agaricomycetidae</taxon>
        <taxon>Agaricales</taxon>
        <taxon>Agaricineae</taxon>
        <taxon>Nidulariaceae</taxon>
        <taxon>Crucibulum</taxon>
    </lineage>
</organism>
<protein>
    <submittedName>
        <fullName evidence="5">NMDA receptor-regulated protein 1-domain-containing protein</fullName>
    </submittedName>
</protein>
<dbReference type="Gene3D" id="1.25.40.1010">
    <property type="match status" value="1"/>
</dbReference>
<name>A0A5C3M8A8_9AGAR</name>
<dbReference type="SUPFAM" id="SSF48452">
    <property type="entry name" value="TPR-like"/>
    <property type="match status" value="2"/>
</dbReference>
<reference evidence="5 6" key="1">
    <citation type="journal article" date="2019" name="Nat. Ecol. Evol.">
        <title>Megaphylogeny resolves global patterns of mushroom evolution.</title>
        <authorList>
            <person name="Varga T."/>
            <person name="Krizsan K."/>
            <person name="Foldi C."/>
            <person name="Dima B."/>
            <person name="Sanchez-Garcia M."/>
            <person name="Sanchez-Ramirez S."/>
            <person name="Szollosi G.J."/>
            <person name="Szarkandi J.G."/>
            <person name="Papp V."/>
            <person name="Albert L."/>
            <person name="Andreopoulos W."/>
            <person name="Angelini C."/>
            <person name="Antonin V."/>
            <person name="Barry K.W."/>
            <person name="Bougher N.L."/>
            <person name="Buchanan P."/>
            <person name="Buyck B."/>
            <person name="Bense V."/>
            <person name="Catcheside P."/>
            <person name="Chovatia M."/>
            <person name="Cooper J."/>
            <person name="Damon W."/>
            <person name="Desjardin D."/>
            <person name="Finy P."/>
            <person name="Geml J."/>
            <person name="Haridas S."/>
            <person name="Hughes K."/>
            <person name="Justo A."/>
            <person name="Karasinski D."/>
            <person name="Kautmanova I."/>
            <person name="Kiss B."/>
            <person name="Kocsube S."/>
            <person name="Kotiranta H."/>
            <person name="LaButti K.M."/>
            <person name="Lechner B.E."/>
            <person name="Liimatainen K."/>
            <person name="Lipzen A."/>
            <person name="Lukacs Z."/>
            <person name="Mihaltcheva S."/>
            <person name="Morgado L.N."/>
            <person name="Niskanen T."/>
            <person name="Noordeloos M.E."/>
            <person name="Ohm R.A."/>
            <person name="Ortiz-Santana B."/>
            <person name="Ovrebo C."/>
            <person name="Racz N."/>
            <person name="Riley R."/>
            <person name="Savchenko A."/>
            <person name="Shiryaev A."/>
            <person name="Soop K."/>
            <person name="Spirin V."/>
            <person name="Szebenyi C."/>
            <person name="Tomsovsky M."/>
            <person name="Tulloss R.E."/>
            <person name="Uehling J."/>
            <person name="Grigoriev I.V."/>
            <person name="Vagvolgyi C."/>
            <person name="Papp T."/>
            <person name="Martin F.M."/>
            <person name="Miettinen O."/>
            <person name="Hibbett D.S."/>
            <person name="Nagy L.G."/>
        </authorList>
    </citation>
    <scope>NUCLEOTIDE SEQUENCE [LARGE SCALE GENOMIC DNA]</scope>
    <source>
        <strain evidence="5 6">CBS 166.37</strain>
    </source>
</reference>
<proteinExistence type="predicted"/>
<dbReference type="EMBL" id="ML213594">
    <property type="protein sequence ID" value="TFK41639.1"/>
    <property type="molecule type" value="Genomic_DNA"/>
</dbReference>
<sequence length="857" mass="95932">MSKASGIPVKRALPSKESTLFKELLQLYETRNLKKGLKTADQILKKFPEHGETMCMKGLVLTHLGKREEGIEFVKKGIRFDLTSHICWHVFGLIQKGEKNYEEALKSYTQALKFDKDNLNILRDAAQLQTQLRLYDALVETRNNLLKLRPNVRQNWVALAVAHHLNGNRKEARKILEHYERTLKNVPDYDIEHSETLLYHVQLLEELEEYTEALRILDVSAKERAIVDRTAIMEYRARLLTKLRSDEAEHAWRALVEHNSDSYDYYRGYLSNQGLSLDQPSPEALTILKEFSSQLPKAAAPKRLALTISTGDEFKELAKPYLMAGLIKGIPSLFADVKALYQDKLKEQAVEDIVTSARDEFAKASSDPSSSTAAGEPTSYLWTLYFLAQHHSYLGRPKEALAILDEALTHTPTLPELHTCKARVLKRAGDYLGGARCLNDARLLDGQDRFLNTKCGKYLLRAGMIDEANGIFGLFTKKDAVSPAVDLEDMQSLLFLVEEANAQRQNGKLNLALKTYMSISKVFDEIQDDQYDFHGYNLRKFTINIYLKLLTWEDSLRSHPAYITAAVEASKIWVAIHDDPSIVTAITSSNGLTDAEKKAKKKAKKAAQKQEETKKTSTTSTNEDKGLESTPQKDEDPEGLKLFTATDPLERADKLLLPLTSLAPNNVAVWIAIYDVAIRRKKLLLAVRALNKARALAPEHPEVHLCIIHLKQTASALPQTPPAPIGDVFSDSLLKILPSEVSLETFNSQYLQRHSMSASAIIAAAQGAHKLSAPRQEVENIVFTALNDGVDLKVPTALATIAFLISIKSPRVDEFRSACDAKFELSTVFKSSEELTSLRQRVLAGESEATTATEVIP</sequence>
<feature type="region of interest" description="Disordered" evidence="4">
    <location>
        <begin position="597"/>
        <end position="639"/>
    </location>
</feature>
<dbReference type="OrthoDB" id="10263032at2759"/>
<dbReference type="PROSITE" id="PS50005">
    <property type="entry name" value="TPR"/>
    <property type="match status" value="1"/>
</dbReference>
<evidence type="ECO:0000256" key="2">
    <source>
        <dbReference type="ARBA" id="ARBA00022803"/>
    </source>
</evidence>
<dbReference type="PANTHER" id="PTHR22767:SF2">
    <property type="entry name" value="N(ALPHA)-ACETYLTRANSFERASE 15_16, ISOFORM A"/>
    <property type="match status" value="1"/>
</dbReference>
<dbReference type="InterPro" id="IPR011990">
    <property type="entry name" value="TPR-like_helical_dom_sf"/>
</dbReference>
<feature type="compositionally biased region" description="Basic and acidic residues" evidence="4">
    <location>
        <begin position="622"/>
        <end position="634"/>
    </location>
</feature>
<dbReference type="Gene3D" id="1.25.40.1040">
    <property type="match status" value="1"/>
</dbReference>
<dbReference type="InterPro" id="IPR019734">
    <property type="entry name" value="TPR_rpt"/>
</dbReference>
<dbReference type="Pfam" id="PF13181">
    <property type="entry name" value="TPR_8"/>
    <property type="match status" value="1"/>
</dbReference>
<accession>A0A5C3M8A8</accession>